<keyword evidence="8 15" id="KW-0418">Kinase</keyword>
<dbReference type="Gene3D" id="3.30.565.10">
    <property type="entry name" value="Histidine kinase-like ATPase, C-terminal domain"/>
    <property type="match status" value="1"/>
</dbReference>
<dbReference type="CDD" id="cd06225">
    <property type="entry name" value="HAMP"/>
    <property type="match status" value="1"/>
</dbReference>
<evidence type="ECO:0000256" key="1">
    <source>
        <dbReference type="ARBA" id="ARBA00000085"/>
    </source>
</evidence>
<dbReference type="PROSITE" id="PS50885">
    <property type="entry name" value="HAMP"/>
    <property type="match status" value="1"/>
</dbReference>
<dbReference type="InterPro" id="IPR005467">
    <property type="entry name" value="His_kinase_dom"/>
</dbReference>
<keyword evidence="6" id="KW-0808">Transferase</keyword>
<dbReference type="HOGENOM" id="CLU_020473_6_1_9"/>
<evidence type="ECO:0000259" key="13">
    <source>
        <dbReference type="PROSITE" id="PS50109"/>
    </source>
</evidence>
<dbReference type="EC" id="2.7.13.3" evidence="3"/>
<reference evidence="16" key="1">
    <citation type="submission" date="2011-06" db="EMBL/GenBank/DDBJ databases">
        <title>Complete genome sequence of Paenibacillus mucilaginosus KNP414.</title>
        <authorList>
            <person name="Wang J."/>
            <person name="Hu S."/>
            <person name="Hu X."/>
            <person name="Zhang B."/>
            <person name="Dong D."/>
            <person name="Zhang S."/>
            <person name="Zhao K."/>
            <person name="Wu D."/>
        </authorList>
    </citation>
    <scope>NUCLEOTIDE SEQUENCE [LARGE SCALE GENOMIC DNA]</scope>
    <source>
        <strain evidence="16">KNP414</strain>
    </source>
</reference>
<keyword evidence="5" id="KW-0597">Phosphoprotein</keyword>
<dbReference type="InterPro" id="IPR010559">
    <property type="entry name" value="Sig_transdc_His_kin_internal"/>
</dbReference>
<dbReference type="Pfam" id="PF06580">
    <property type="entry name" value="His_kinase"/>
    <property type="match status" value="1"/>
</dbReference>
<keyword evidence="12" id="KW-0812">Transmembrane</keyword>
<feature type="transmembrane region" description="Helical" evidence="12">
    <location>
        <begin position="286"/>
        <end position="310"/>
    </location>
</feature>
<dbReference type="Gene3D" id="6.10.340.10">
    <property type="match status" value="1"/>
</dbReference>
<comment type="subcellular location">
    <subcellularLocation>
        <location evidence="2">Cell membrane</location>
        <topology evidence="2">Multi-pass membrane protein</topology>
    </subcellularLocation>
</comment>
<dbReference type="SMART" id="SM00304">
    <property type="entry name" value="HAMP"/>
    <property type="match status" value="1"/>
</dbReference>
<feature type="domain" description="Histidine kinase" evidence="13">
    <location>
        <begin position="470"/>
        <end position="581"/>
    </location>
</feature>
<dbReference type="EMBL" id="CP002869">
    <property type="protein sequence ID" value="AEI43397.1"/>
    <property type="molecule type" value="Genomic_DNA"/>
</dbReference>
<evidence type="ECO:0000313" key="16">
    <source>
        <dbReference type="Proteomes" id="UP000006620"/>
    </source>
</evidence>
<dbReference type="PROSITE" id="PS50109">
    <property type="entry name" value="HIS_KIN"/>
    <property type="match status" value="1"/>
</dbReference>
<dbReference type="InterPro" id="IPR003660">
    <property type="entry name" value="HAMP_dom"/>
</dbReference>
<dbReference type="RefSeq" id="WP_013918550.1">
    <property type="nucleotide sequence ID" value="NC_015690.1"/>
</dbReference>
<keyword evidence="10" id="KW-0902">Two-component regulatory system</keyword>
<evidence type="ECO:0000259" key="14">
    <source>
        <dbReference type="PROSITE" id="PS50885"/>
    </source>
</evidence>
<evidence type="ECO:0000313" key="15">
    <source>
        <dbReference type="EMBL" id="AEI43397.1"/>
    </source>
</evidence>
<sequence>MRQWLGSSLRRKLSLIMLVTTLLPLLFLGTFAFTTSSRITEEKAKQAGLDTLSQMEAKFRFILRDVENMSLFLIGQREIQAYMSMPDDNIEDQVRILGTMTNLVYSKDYISDITIYPAGGAAPLSTSTVYKSELGNQVDIRQVKDKMWTGLYSIENYLGERSVFSFIRPFRSYNHYQTLGWLSITLDEQELSRIWSEPQLAQGHGRVALQNGQGEIVSASDKSWLSRSGESLFPGLAAGMGAAPKGQRTLGEGRDETSVLYVREPLFGWTILGVIPAEMYTAQNRYILQLTGIAIVLAVAANAALTLFVIQRVTNPLRALTRLLSKVDPDAPLPRYPEESRDEIGRLARSYNRLGLHIEQLKTQLIQGETRKKEADMRALQAQINPHFLYNTLSSIHWIALLTEEHRIARMVGALSDFLRFSLNKGREFCTVAQELAHIRNYVQVQSIRFPDEFKVDFIVDERLNETYMLKLLLQPLVENAMIHGIQNKEAPGVISIYAEQKGSVMSFKVMDDGAGMTEERLREVTESLRGRPAAGAPDAGYGLRNVHERLELHYGKGCGLVIESRPDAGTCVSFSIPVMEEPHEDPDC</sequence>
<comment type="catalytic activity">
    <reaction evidence="1">
        <text>ATP + protein L-histidine = ADP + protein N-phospho-L-histidine.</text>
        <dbReference type="EC" id="2.7.13.3"/>
    </reaction>
</comment>
<evidence type="ECO:0000256" key="9">
    <source>
        <dbReference type="ARBA" id="ARBA00022840"/>
    </source>
</evidence>
<dbReference type="PANTHER" id="PTHR34220:SF7">
    <property type="entry name" value="SENSOR HISTIDINE KINASE YPDA"/>
    <property type="match status" value="1"/>
</dbReference>
<dbReference type="InterPro" id="IPR050640">
    <property type="entry name" value="Bact_2-comp_sensor_kinase"/>
</dbReference>
<name>F8FJR6_PAEMK</name>
<evidence type="ECO:0000256" key="6">
    <source>
        <dbReference type="ARBA" id="ARBA00022679"/>
    </source>
</evidence>
<dbReference type="SMART" id="SM00387">
    <property type="entry name" value="HATPase_c"/>
    <property type="match status" value="1"/>
</dbReference>
<evidence type="ECO:0000256" key="12">
    <source>
        <dbReference type="SAM" id="Phobius"/>
    </source>
</evidence>
<keyword evidence="4" id="KW-1003">Cell membrane</keyword>
<dbReference type="GO" id="GO:0005524">
    <property type="term" value="F:ATP binding"/>
    <property type="evidence" value="ECO:0007669"/>
    <property type="project" value="UniProtKB-KW"/>
</dbReference>
<dbReference type="GO" id="GO:0000155">
    <property type="term" value="F:phosphorelay sensor kinase activity"/>
    <property type="evidence" value="ECO:0007669"/>
    <property type="project" value="InterPro"/>
</dbReference>
<organism evidence="15 16">
    <name type="scientific">Paenibacillus mucilaginosus (strain KNP414)</name>
    <dbReference type="NCBI Taxonomy" id="1036673"/>
    <lineage>
        <taxon>Bacteria</taxon>
        <taxon>Bacillati</taxon>
        <taxon>Bacillota</taxon>
        <taxon>Bacilli</taxon>
        <taxon>Bacillales</taxon>
        <taxon>Paenibacillaceae</taxon>
        <taxon>Paenibacillus</taxon>
    </lineage>
</organism>
<evidence type="ECO:0000256" key="5">
    <source>
        <dbReference type="ARBA" id="ARBA00022553"/>
    </source>
</evidence>
<dbReference type="PATRIC" id="fig|1036673.3.peg.4485"/>
<dbReference type="Pfam" id="PF00672">
    <property type="entry name" value="HAMP"/>
    <property type="match status" value="1"/>
</dbReference>
<dbReference type="AlphaFoldDB" id="F8FJR6"/>
<dbReference type="KEGG" id="pms:KNP414_04871"/>
<keyword evidence="7" id="KW-0547">Nucleotide-binding</keyword>
<keyword evidence="9" id="KW-0067">ATP-binding</keyword>
<dbReference type="InterPro" id="IPR036890">
    <property type="entry name" value="HATPase_C_sf"/>
</dbReference>
<keyword evidence="11 12" id="KW-0472">Membrane</keyword>
<protein>
    <recommendedName>
        <fullName evidence="3">histidine kinase</fullName>
        <ecNumber evidence="3">2.7.13.3</ecNumber>
    </recommendedName>
</protein>
<evidence type="ECO:0000256" key="8">
    <source>
        <dbReference type="ARBA" id="ARBA00022777"/>
    </source>
</evidence>
<dbReference type="InterPro" id="IPR003594">
    <property type="entry name" value="HATPase_dom"/>
</dbReference>
<dbReference type="SUPFAM" id="SSF55874">
    <property type="entry name" value="ATPase domain of HSP90 chaperone/DNA topoisomerase II/histidine kinase"/>
    <property type="match status" value="1"/>
</dbReference>
<reference evidence="15 16" key="2">
    <citation type="journal article" date="2013" name="Genome Announc.">
        <title>Genome Sequence of Growth-Improving Paenibacillus mucilaginosus Strain KNP414.</title>
        <authorList>
            <person name="Lu J.J."/>
            <person name="Wang J.F."/>
            <person name="Hu X.F."/>
        </authorList>
    </citation>
    <scope>NUCLEOTIDE SEQUENCE [LARGE SCALE GENOMIC DNA]</scope>
    <source>
        <strain evidence="15 16">KNP414</strain>
    </source>
</reference>
<dbReference type="GO" id="GO:0005886">
    <property type="term" value="C:plasma membrane"/>
    <property type="evidence" value="ECO:0007669"/>
    <property type="project" value="UniProtKB-SubCell"/>
</dbReference>
<evidence type="ECO:0000256" key="4">
    <source>
        <dbReference type="ARBA" id="ARBA00022475"/>
    </source>
</evidence>
<evidence type="ECO:0000256" key="10">
    <source>
        <dbReference type="ARBA" id="ARBA00023012"/>
    </source>
</evidence>
<evidence type="ECO:0000256" key="11">
    <source>
        <dbReference type="ARBA" id="ARBA00023136"/>
    </source>
</evidence>
<evidence type="ECO:0000256" key="2">
    <source>
        <dbReference type="ARBA" id="ARBA00004651"/>
    </source>
</evidence>
<proteinExistence type="predicted"/>
<accession>F8FJR6</accession>
<evidence type="ECO:0000256" key="7">
    <source>
        <dbReference type="ARBA" id="ARBA00022741"/>
    </source>
</evidence>
<feature type="domain" description="HAMP" evidence="14">
    <location>
        <begin position="311"/>
        <end position="363"/>
    </location>
</feature>
<dbReference type="Pfam" id="PF02518">
    <property type="entry name" value="HATPase_c"/>
    <property type="match status" value="1"/>
</dbReference>
<dbReference type="Proteomes" id="UP000006620">
    <property type="component" value="Chromosome"/>
</dbReference>
<evidence type="ECO:0000256" key="3">
    <source>
        <dbReference type="ARBA" id="ARBA00012438"/>
    </source>
</evidence>
<keyword evidence="12" id="KW-1133">Transmembrane helix</keyword>
<gene>
    <name evidence="15" type="ordered locus">KNP414_04871</name>
</gene>
<dbReference type="PANTHER" id="PTHR34220">
    <property type="entry name" value="SENSOR HISTIDINE KINASE YPDA"/>
    <property type="match status" value="1"/>
</dbReference>